<evidence type="ECO:0000256" key="1">
    <source>
        <dbReference type="ARBA" id="ARBA00004167"/>
    </source>
</evidence>
<name>A0A1H3KHN2_9RHOB</name>
<keyword evidence="5" id="KW-1185">Reference proteome</keyword>
<dbReference type="GO" id="GO:0016757">
    <property type="term" value="F:glycosyltransferase activity"/>
    <property type="evidence" value="ECO:0007669"/>
    <property type="project" value="TreeGrafter"/>
</dbReference>
<evidence type="ECO:0000256" key="2">
    <source>
        <dbReference type="ARBA" id="ARBA00022692"/>
    </source>
</evidence>
<accession>A0A1H3KHN2</accession>
<dbReference type="PANTHER" id="PTHR21461">
    <property type="entry name" value="GLYCOSYLTRANSFERASE FAMILY 92 PROTEIN"/>
    <property type="match status" value="1"/>
</dbReference>
<comment type="subcellular location">
    <subcellularLocation>
        <location evidence="1">Membrane</location>
        <topology evidence="1">Single-pass membrane protein</topology>
    </subcellularLocation>
</comment>
<gene>
    <name evidence="4" type="ORF">SAMN05444486_102555</name>
</gene>
<dbReference type="GO" id="GO:0005737">
    <property type="term" value="C:cytoplasm"/>
    <property type="evidence" value="ECO:0007669"/>
    <property type="project" value="TreeGrafter"/>
</dbReference>
<keyword evidence="4" id="KW-0808">Transferase</keyword>
<keyword evidence="3" id="KW-0472">Membrane</keyword>
<evidence type="ECO:0000313" key="5">
    <source>
        <dbReference type="Proteomes" id="UP000199026"/>
    </source>
</evidence>
<dbReference type="InterPro" id="IPR029044">
    <property type="entry name" value="Nucleotide-diphossugar_trans"/>
</dbReference>
<sequence>MKALAVLTLRNEASFLLEWLAHHKAVGFTDFLVLSNNCDDGTDRMLNRLEALGLLTHLRNDGPYDKGGIQFTGLKLASKHKLARNADWILALDIDEFVNIHTGDHTLPALFAALPEASAITLTWRLFGNADQVHYQDTPVTRHFTRAAPVEMTWPWRAAMFKTLYKNDGTYGKIGVHRPRQPDKNRLPASRWFDGEGRELDDQFKTRRIFSNYGRSNYALVQLNHYALGSMEAFVVKADRGRAVHSDQMLDVDYWVERNYNTDEDTSILALTTAFEAELAALHADETLSKLHKKAVAWRQKRFSQLLELEPYRALFGRLLQTPPSRPVPQALANLMIRHAFKSRQPE</sequence>
<dbReference type="GeneID" id="78124624"/>
<dbReference type="AlphaFoldDB" id="A0A1H3KHN2"/>
<dbReference type="GO" id="GO:0016020">
    <property type="term" value="C:membrane"/>
    <property type="evidence" value="ECO:0007669"/>
    <property type="project" value="UniProtKB-SubCell"/>
</dbReference>
<proteinExistence type="predicted"/>
<dbReference type="PANTHER" id="PTHR21461:SF69">
    <property type="entry name" value="GLYCOSYLTRANSFERASE FAMILY 92 PROTEIN"/>
    <property type="match status" value="1"/>
</dbReference>
<dbReference type="EMBL" id="FNPR01000002">
    <property type="protein sequence ID" value="SDY51712.1"/>
    <property type="molecule type" value="Genomic_DNA"/>
</dbReference>
<evidence type="ECO:0000313" key="4">
    <source>
        <dbReference type="EMBL" id="SDY51712.1"/>
    </source>
</evidence>
<reference evidence="4 5" key="1">
    <citation type="submission" date="2016-10" db="EMBL/GenBank/DDBJ databases">
        <authorList>
            <person name="de Groot N.N."/>
        </authorList>
    </citation>
    <scope>NUCLEOTIDE SEQUENCE [LARGE SCALE GENOMIC DNA]</scope>
    <source>
        <strain evidence="4 5">DSM 24677</strain>
    </source>
</reference>
<keyword evidence="3" id="KW-1133">Transmembrane helix</keyword>
<dbReference type="RefSeq" id="WP_089890528.1">
    <property type="nucleotide sequence ID" value="NZ_CALJFH010000012.1"/>
</dbReference>
<dbReference type="Proteomes" id="UP000199026">
    <property type="component" value="Unassembled WGS sequence"/>
</dbReference>
<keyword evidence="2" id="KW-0812">Transmembrane</keyword>
<dbReference type="Pfam" id="PF13704">
    <property type="entry name" value="Glyco_tranf_2_4"/>
    <property type="match status" value="1"/>
</dbReference>
<dbReference type="STRING" id="576131.SAMN05444486_102555"/>
<organism evidence="4 5">
    <name type="scientific">Lentibacter algarum</name>
    <dbReference type="NCBI Taxonomy" id="576131"/>
    <lineage>
        <taxon>Bacteria</taxon>
        <taxon>Pseudomonadati</taxon>
        <taxon>Pseudomonadota</taxon>
        <taxon>Alphaproteobacteria</taxon>
        <taxon>Rhodobacterales</taxon>
        <taxon>Roseobacteraceae</taxon>
        <taxon>Lentibacter</taxon>
    </lineage>
</organism>
<evidence type="ECO:0000256" key="3">
    <source>
        <dbReference type="ARBA" id="ARBA00022989"/>
    </source>
</evidence>
<protein>
    <submittedName>
        <fullName evidence="4">Glycosyl transferase family 2</fullName>
    </submittedName>
</protein>
<dbReference type="SUPFAM" id="SSF53448">
    <property type="entry name" value="Nucleotide-diphospho-sugar transferases"/>
    <property type="match status" value="1"/>
</dbReference>
<dbReference type="OrthoDB" id="4964299at2"/>